<dbReference type="Proteomes" id="UP001239111">
    <property type="component" value="Chromosome 1"/>
</dbReference>
<reference evidence="1" key="1">
    <citation type="submission" date="2023-04" db="EMBL/GenBank/DDBJ databases">
        <title>A chromosome-level genome assembly of the parasitoid wasp Eretmocerus hayati.</title>
        <authorList>
            <person name="Zhong Y."/>
            <person name="Liu S."/>
            <person name="Liu Y."/>
        </authorList>
    </citation>
    <scope>NUCLEOTIDE SEQUENCE</scope>
    <source>
        <strain evidence="1">ZJU_SS_LIU_2023</strain>
    </source>
</reference>
<name>A0ACC2PKL5_9HYME</name>
<protein>
    <submittedName>
        <fullName evidence="1">Uncharacterized protein</fullName>
    </submittedName>
</protein>
<evidence type="ECO:0000313" key="1">
    <source>
        <dbReference type="EMBL" id="KAJ8683593.1"/>
    </source>
</evidence>
<comment type="caution">
    <text evidence="1">The sequence shown here is derived from an EMBL/GenBank/DDBJ whole genome shotgun (WGS) entry which is preliminary data.</text>
</comment>
<accession>A0ACC2PKL5</accession>
<organism evidence="1 2">
    <name type="scientific">Eretmocerus hayati</name>
    <dbReference type="NCBI Taxonomy" id="131215"/>
    <lineage>
        <taxon>Eukaryota</taxon>
        <taxon>Metazoa</taxon>
        <taxon>Ecdysozoa</taxon>
        <taxon>Arthropoda</taxon>
        <taxon>Hexapoda</taxon>
        <taxon>Insecta</taxon>
        <taxon>Pterygota</taxon>
        <taxon>Neoptera</taxon>
        <taxon>Endopterygota</taxon>
        <taxon>Hymenoptera</taxon>
        <taxon>Apocrita</taxon>
        <taxon>Proctotrupomorpha</taxon>
        <taxon>Chalcidoidea</taxon>
        <taxon>Aphelinidae</taxon>
        <taxon>Aphelininae</taxon>
        <taxon>Eretmocerus</taxon>
    </lineage>
</organism>
<proteinExistence type="predicted"/>
<dbReference type="EMBL" id="CM056741">
    <property type="protein sequence ID" value="KAJ8683593.1"/>
    <property type="molecule type" value="Genomic_DNA"/>
</dbReference>
<keyword evidence="2" id="KW-1185">Reference proteome</keyword>
<evidence type="ECO:0000313" key="2">
    <source>
        <dbReference type="Proteomes" id="UP001239111"/>
    </source>
</evidence>
<sequence length="282" mass="31919">MQNVSSKWRSPKDTEQNPNKGKAGERNIRKSVRDNNNRVNKNNGDTLEDKRKTERTSSNSRRTRLSSYNQNCNPKASQRLVQLFILACSTIWLQNLNAIIANIVERLTVVIFNIGQRCGSASDTMFHCSKFNKLVTNVTSSPRINDTGTSAFEVDGRSVVALLSIGGGFSSQSICSELNMNYMSLSTHFSHISSEKQRVLDLKQKVRRRFHLNSHSELSGDEILDIMASYDGTWHLRGFALLSEVRFLIGYNTGLVVDIKILAQYYHIIVYCLSGFIRPRFS</sequence>
<gene>
    <name evidence="1" type="ORF">QAD02_019385</name>
</gene>